<gene>
    <name evidence="2" type="ORF">SNAT2548_LOCUS19498</name>
</gene>
<feature type="transmembrane region" description="Helical" evidence="1">
    <location>
        <begin position="76"/>
        <end position="95"/>
    </location>
</feature>
<protein>
    <submittedName>
        <fullName evidence="2">Uncharacterized protein</fullName>
    </submittedName>
</protein>
<keyword evidence="1" id="KW-0812">Transmembrane</keyword>
<organism evidence="2 3">
    <name type="scientific">Symbiodinium natans</name>
    <dbReference type="NCBI Taxonomy" id="878477"/>
    <lineage>
        <taxon>Eukaryota</taxon>
        <taxon>Sar</taxon>
        <taxon>Alveolata</taxon>
        <taxon>Dinophyceae</taxon>
        <taxon>Suessiales</taxon>
        <taxon>Symbiodiniaceae</taxon>
        <taxon>Symbiodinium</taxon>
    </lineage>
</organism>
<evidence type="ECO:0000313" key="2">
    <source>
        <dbReference type="EMBL" id="CAE7361837.1"/>
    </source>
</evidence>
<proteinExistence type="predicted"/>
<name>A0A812PT44_9DINO</name>
<reference evidence="2" key="1">
    <citation type="submission" date="2021-02" db="EMBL/GenBank/DDBJ databases">
        <authorList>
            <person name="Dougan E. K."/>
            <person name="Rhodes N."/>
            <person name="Thang M."/>
            <person name="Chan C."/>
        </authorList>
    </citation>
    <scope>NUCLEOTIDE SEQUENCE</scope>
</reference>
<dbReference type="EMBL" id="CAJNDS010002179">
    <property type="protein sequence ID" value="CAE7361837.1"/>
    <property type="molecule type" value="Genomic_DNA"/>
</dbReference>
<keyword evidence="3" id="KW-1185">Reference proteome</keyword>
<comment type="caution">
    <text evidence="2">The sequence shown here is derived from an EMBL/GenBank/DDBJ whole genome shotgun (WGS) entry which is preliminary data.</text>
</comment>
<dbReference type="Proteomes" id="UP000604046">
    <property type="component" value="Unassembled WGS sequence"/>
</dbReference>
<dbReference type="AlphaFoldDB" id="A0A812PT44"/>
<evidence type="ECO:0000256" key="1">
    <source>
        <dbReference type="SAM" id="Phobius"/>
    </source>
</evidence>
<sequence length="101" mass="10609">MSRLPGPHLSDLSCGACKLQAPQASPRYCVLHRLSSWKFWASGLALRTTVTVTSTTATTSTITTPAEPAASVPVDVIIAAVIVLICLCALCFVLLPGTIRV</sequence>
<keyword evidence="1" id="KW-0472">Membrane</keyword>
<keyword evidence="1" id="KW-1133">Transmembrane helix</keyword>
<evidence type="ECO:0000313" key="3">
    <source>
        <dbReference type="Proteomes" id="UP000604046"/>
    </source>
</evidence>
<accession>A0A812PT44</accession>